<dbReference type="AlphaFoldDB" id="E9H525"/>
<dbReference type="Pfam" id="PF12796">
    <property type="entry name" value="Ank_2"/>
    <property type="match status" value="2"/>
</dbReference>
<gene>
    <name evidence="5" type="ORF">DAPPUDRAFT_253528</name>
</gene>
<feature type="repeat" description="ANK" evidence="3">
    <location>
        <begin position="305"/>
        <end position="337"/>
    </location>
</feature>
<feature type="region of interest" description="Disordered" evidence="4">
    <location>
        <begin position="854"/>
        <end position="888"/>
    </location>
</feature>
<evidence type="ECO:0000256" key="1">
    <source>
        <dbReference type="ARBA" id="ARBA00022737"/>
    </source>
</evidence>
<dbReference type="InParanoid" id="E9H525"/>
<protein>
    <submittedName>
        <fullName evidence="5">Uncharacterized protein</fullName>
    </submittedName>
</protein>
<dbReference type="SUPFAM" id="SSF48403">
    <property type="entry name" value="Ankyrin repeat"/>
    <property type="match status" value="2"/>
</dbReference>
<dbReference type="Pfam" id="PF00023">
    <property type="entry name" value="Ank"/>
    <property type="match status" value="2"/>
</dbReference>
<dbReference type="InterPro" id="IPR036770">
    <property type="entry name" value="Ankyrin_rpt-contain_sf"/>
</dbReference>
<dbReference type="Gene3D" id="1.25.40.20">
    <property type="entry name" value="Ankyrin repeat-containing domain"/>
    <property type="match status" value="3"/>
</dbReference>
<dbReference type="EMBL" id="GL732592">
    <property type="protein sequence ID" value="EFX73249.1"/>
    <property type="molecule type" value="Genomic_DNA"/>
</dbReference>
<feature type="repeat" description="ANK" evidence="3">
    <location>
        <begin position="269"/>
        <end position="302"/>
    </location>
</feature>
<dbReference type="PANTHER" id="PTHR24198:SF165">
    <property type="entry name" value="ANKYRIN REPEAT-CONTAINING PROTEIN-RELATED"/>
    <property type="match status" value="1"/>
</dbReference>
<dbReference type="PROSITE" id="PS50297">
    <property type="entry name" value="ANK_REP_REGION"/>
    <property type="match status" value="4"/>
</dbReference>
<dbReference type="SMART" id="SM00248">
    <property type="entry name" value="ANK"/>
    <property type="match status" value="10"/>
</dbReference>
<feature type="repeat" description="ANK" evidence="3">
    <location>
        <begin position="732"/>
        <end position="764"/>
    </location>
</feature>
<sequence length="968" mass="109793">MFVVFKTENKKDGEFYWSLEESAKHAVVLQRSRDKDAVTNKFKGKTRKGTELIAEELEGKGCMRELLTLLWIHMIVDAKYQRNLSRCEAVIPLIIKKITKIRYEYESDFTYSALSAEERNPDLSDIIDFLLNVSNWHPLVVATYLGDVELFDRLKKNGKYNINDNYNNFTLLNLAILFSKTKMVQHLLEKLKADPTKCDEKGRNALHMAAKFNKEKEIVNSLLKNKKILIDQCDATRMTALHHAIMASNTEIVEFLLDKKADTLKKDQIGRSPLHVAAFYATEPNIIELLLNKKETVDVNDCDKFGVTALHHAAMASNITTARHLLAKGADINRRDKEGLTPLLVAAFFAMDMNIIDLFLNNEKVNLHCCDELGQNVIAYAEKNTYGLRQEIIHRVNKIDYGIIEDYNLLKLTKSEMDIPSWKSFVLDLHIHLGYASILLLPISALITHSLVMKNKKMKLFYVPYADLKPGKGIEISESLLTRYIVNKKSIKQLNIFKSEMSITTKLLGDLDRCSQIAQVQIYRRSNNSPANFMKTQLFVVFKTTSDKDGERWWSVDENADYIVLQRSRDKDAVTNKFGGKERKDPTPVTGKLIGKGSIKNLFTILWIHQVMEEKDRIKSSNCQSFVPILSKQITVRNSNVDNSPHQSDGTLDLISDLSSGISKLHPLFLPISLGNAKLFEKISEIRKCDPAKRDASGRNALEMAAMLADNTEILDLLLKYESVEINDCDESGRTALHFAAASSNVVAARHLIKMGANPNRKDKLGRTPLHYAAFFAKDINIVDVLLNDKQVRVNSLDNGGQTALSYAECNQHGLTREIVSRLKDKCIMQRRFGNHTFVLDPVIPNANQELDPSLLPVKREGGDSDERKTQLDDPHRIAPQPEGSRLKSGLKSASAKILIIFIHYTVIVLLYISKLKRSEGEESAKGFTTFFTIIGKIAKKSEINKFEMPAKRRTRAWTHPVDVWDKR</sequence>
<dbReference type="eggNOG" id="KOG4177">
    <property type="taxonomic scope" value="Eukaryota"/>
</dbReference>
<dbReference type="OMA" id="INICHYN"/>
<dbReference type="KEGG" id="dpx:DAPPUDRAFT_253528"/>
<dbReference type="PANTHER" id="PTHR24198">
    <property type="entry name" value="ANKYRIN REPEAT AND PROTEIN KINASE DOMAIN-CONTAINING PROTEIN"/>
    <property type="match status" value="1"/>
</dbReference>
<dbReference type="PhylomeDB" id="E9H525"/>
<evidence type="ECO:0000313" key="6">
    <source>
        <dbReference type="Proteomes" id="UP000000305"/>
    </source>
</evidence>
<keyword evidence="1" id="KW-0677">Repeat</keyword>
<dbReference type="InterPro" id="IPR002110">
    <property type="entry name" value="Ankyrin_rpt"/>
</dbReference>
<evidence type="ECO:0000256" key="2">
    <source>
        <dbReference type="ARBA" id="ARBA00023043"/>
    </source>
</evidence>
<dbReference type="eggNOG" id="KOG0504">
    <property type="taxonomic scope" value="Eukaryota"/>
</dbReference>
<dbReference type="Pfam" id="PF13637">
    <property type="entry name" value="Ank_4"/>
    <property type="match status" value="1"/>
</dbReference>
<organism evidence="5 6">
    <name type="scientific">Daphnia pulex</name>
    <name type="common">Water flea</name>
    <dbReference type="NCBI Taxonomy" id="6669"/>
    <lineage>
        <taxon>Eukaryota</taxon>
        <taxon>Metazoa</taxon>
        <taxon>Ecdysozoa</taxon>
        <taxon>Arthropoda</taxon>
        <taxon>Crustacea</taxon>
        <taxon>Branchiopoda</taxon>
        <taxon>Diplostraca</taxon>
        <taxon>Cladocera</taxon>
        <taxon>Anomopoda</taxon>
        <taxon>Daphniidae</taxon>
        <taxon>Daphnia</taxon>
    </lineage>
</organism>
<keyword evidence="6" id="KW-1185">Reference proteome</keyword>
<evidence type="ECO:0000256" key="3">
    <source>
        <dbReference type="PROSITE-ProRule" id="PRU00023"/>
    </source>
</evidence>
<dbReference type="PROSITE" id="PS50088">
    <property type="entry name" value="ANK_REPEAT"/>
    <property type="match status" value="4"/>
</dbReference>
<evidence type="ECO:0000256" key="4">
    <source>
        <dbReference type="SAM" id="MobiDB-lite"/>
    </source>
</evidence>
<name>E9H525_DAPPU</name>
<feature type="repeat" description="ANK" evidence="3">
    <location>
        <begin position="236"/>
        <end position="268"/>
    </location>
</feature>
<accession>E9H525</accession>
<evidence type="ECO:0000313" key="5">
    <source>
        <dbReference type="EMBL" id="EFX73249.1"/>
    </source>
</evidence>
<dbReference type="STRING" id="6669.E9H525"/>
<dbReference type="OrthoDB" id="6338611at2759"/>
<reference evidence="5 6" key="1">
    <citation type="journal article" date="2011" name="Science">
        <title>The ecoresponsive genome of Daphnia pulex.</title>
        <authorList>
            <person name="Colbourne J.K."/>
            <person name="Pfrender M.E."/>
            <person name="Gilbert D."/>
            <person name="Thomas W.K."/>
            <person name="Tucker A."/>
            <person name="Oakley T.H."/>
            <person name="Tokishita S."/>
            <person name="Aerts A."/>
            <person name="Arnold G.J."/>
            <person name="Basu M.K."/>
            <person name="Bauer D.J."/>
            <person name="Caceres C.E."/>
            <person name="Carmel L."/>
            <person name="Casola C."/>
            <person name="Choi J.H."/>
            <person name="Detter J.C."/>
            <person name="Dong Q."/>
            <person name="Dusheyko S."/>
            <person name="Eads B.D."/>
            <person name="Frohlich T."/>
            <person name="Geiler-Samerotte K.A."/>
            <person name="Gerlach D."/>
            <person name="Hatcher P."/>
            <person name="Jogdeo S."/>
            <person name="Krijgsveld J."/>
            <person name="Kriventseva E.V."/>
            <person name="Kultz D."/>
            <person name="Laforsch C."/>
            <person name="Lindquist E."/>
            <person name="Lopez J."/>
            <person name="Manak J.R."/>
            <person name="Muller J."/>
            <person name="Pangilinan J."/>
            <person name="Patwardhan R.P."/>
            <person name="Pitluck S."/>
            <person name="Pritham E.J."/>
            <person name="Rechtsteiner A."/>
            <person name="Rho M."/>
            <person name="Rogozin I.B."/>
            <person name="Sakarya O."/>
            <person name="Salamov A."/>
            <person name="Schaack S."/>
            <person name="Shapiro H."/>
            <person name="Shiga Y."/>
            <person name="Skalitzky C."/>
            <person name="Smith Z."/>
            <person name="Souvorov A."/>
            <person name="Sung W."/>
            <person name="Tang Z."/>
            <person name="Tsuchiya D."/>
            <person name="Tu H."/>
            <person name="Vos H."/>
            <person name="Wang M."/>
            <person name="Wolf Y.I."/>
            <person name="Yamagata H."/>
            <person name="Yamada T."/>
            <person name="Ye Y."/>
            <person name="Shaw J.R."/>
            <person name="Andrews J."/>
            <person name="Crease T.J."/>
            <person name="Tang H."/>
            <person name="Lucas S.M."/>
            <person name="Robertson H.M."/>
            <person name="Bork P."/>
            <person name="Koonin E.V."/>
            <person name="Zdobnov E.M."/>
            <person name="Grigoriev I.V."/>
            <person name="Lynch M."/>
            <person name="Boore J.L."/>
        </authorList>
    </citation>
    <scope>NUCLEOTIDE SEQUENCE [LARGE SCALE GENOMIC DNA]</scope>
</reference>
<feature type="compositionally biased region" description="Basic and acidic residues" evidence="4">
    <location>
        <begin position="858"/>
        <end position="877"/>
    </location>
</feature>
<dbReference type="Proteomes" id="UP000000305">
    <property type="component" value="Unassembled WGS sequence"/>
</dbReference>
<dbReference type="HOGENOM" id="CLU_306143_0_0_1"/>
<proteinExistence type="predicted"/>
<keyword evidence="2 3" id="KW-0040">ANK repeat</keyword>